<dbReference type="RefSeq" id="YP_009304742.1">
    <property type="nucleotide sequence ID" value="NC_031279.1"/>
</dbReference>
<sequence>MYSHHLIADQSDHDLRDDMARELMTVNELLKDEGRTMSALQARQAAQAVITGEISLDRGNEILCALENRLGG</sequence>
<organism evidence="2 3">
    <name type="scientific">Mycobacterium phage Bactobuster</name>
    <dbReference type="NCBI Taxonomy" id="1784956"/>
    <lineage>
        <taxon>Viruses</taxon>
        <taxon>Duplodnaviria</taxon>
        <taxon>Heunggongvirae</taxon>
        <taxon>Uroviricota</taxon>
        <taxon>Caudoviricetes</taxon>
        <taxon>Pukovnikvirus</taxon>
        <taxon>Pukovnikvirus bactobuster</taxon>
    </lineage>
</organism>
<name>A0A127KQ12_9CAUD</name>
<dbReference type="EMBL" id="KU568494">
    <property type="protein sequence ID" value="AMO44054.1"/>
    <property type="molecule type" value="Genomic_DNA"/>
</dbReference>
<evidence type="ECO:0000313" key="3">
    <source>
        <dbReference type="Proteomes" id="UP000202432"/>
    </source>
</evidence>
<dbReference type="InterPro" id="IPR055697">
    <property type="entry name" value="DUF7273"/>
</dbReference>
<evidence type="ECO:0000259" key="1">
    <source>
        <dbReference type="Pfam" id="PF23938"/>
    </source>
</evidence>
<keyword evidence="3" id="KW-1185">Reference proteome</keyword>
<dbReference type="KEGG" id="vg:29126807"/>
<reference evidence="2 3" key="1">
    <citation type="submission" date="2016-01" db="EMBL/GenBank/DDBJ databases">
        <authorList>
            <person name="Azorlibu D.M."/>
            <person name="Coomans R.J."/>
            <person name="Hopkins-Harrington C.T."/>
            <person name="Hosea K."/>
            <person name="Jones K.D."/>
            <person name="Kitt M."/>
            <person name="Mann S.N."/>
            <person name="Newman R.H."/>
            <person name="Owens D.L."/>
            <person name="Parson C.D."/>
            <person name="Robinson T.D."/>
            <person name="Salters I.D."/>
            <person name="Stadler E.K."/>
            <person name="Tran L.N."/>
            <person name="Williams K.L."/>
            <person name="Bradley K.W."/>
            <person name="Asai D.J."/>
            <person name="Bowman C.A."/>
            <person name="Russell D.A."/>
            <person name="Pope W.H."/>
            <person name="Jacobs-Sera D."/>
            <person name="Hendrix R.W."/>
            <person name="Hatfull G.F."/>
        </authorList>
    </citation>
    <scope>NUCLEOTIDE SEQUENCE [LARGE SCALE GENOMIC DNA]</scope>
</reference>
<dbReference type="Proteomes" id="UP000202432">
    <property type="component" value="Segment"/>
</dbReference>
<accession>A0A127KQ12</accession>
<feature type="domain" description="DUF7273" evidence="1">
    <location>
        <begin position="9"/>
        <end position="71"/>
    </location>
</feature>
<gene>
    <name evidence="2" type="primary">86</name>
    <name evidence="2" type="ORF">SEA_BACTOBUSTER_86</name>
</gene>
<dbReference type="GeneID" id="29126807"/>
<dbReference type="Pfam" id="PF23938">
    <property type="entry name" value="DUF7273"/>
    <property type="match status" value="1"/>
</dbReference>
<protein>
    <recommendedName>
        <fullName evidence="1">DUF7273 domain-containing protein</fullName>
    </recommendedName>
</protein>
<proteinExistence type="predicted"/>
<evidence type="ECO:0000313" key="2">
    <source>
        <dbReference type="EMBL" id="AMO44054.1"/>
    </source>
</evidence>